<dbReference type="EMBL" id="NPIC01000001">
    <property type="protein sequence ID" value="RDL42157.1"/>
    <property type="molecule type" value="Genomic_DNA"/>
</dbReference>
<name>A0A370U305_9HELO</name>
<dbReference type="STRING" id="2656787.A0A370U305"/>
<dbReference type="GeneID" id="43594985"/>
<dbReference type="RefSeq" id="XP_031874813.1">
    <property type="nucleotide sequence ID" value="XM_032010759.1"/>
</dbReference>
<comment type="caution">
    <text evidence="2">The sequence shown here is derived from an EMBL/GenBank/DDBJ whole genome shotgun (WGS) entry which is preliminary data.</text>
</comment>
<accession>A0A370U305</accession>
<sequence length="535" mass="59654">MHPHKPLSLVAFLTIVAGIVFVVRYGSQGTPLQEIESWIRPGFVKEKAPMPAACEDQLDWLDIYNFTNPIRYVSRDIITKPVSSRPGSDRPSLTILDEPLFLDLETADLSQSKTLKSEKCLPPLILEVPHVAMPAVDASNMIFGLQTTIQRLNDTAKHLARWLPNTNARLFAIVIDLVKDEETPANDQQMAALEKEFHDKGMNVSIIHPVHPDHSLPQRSFSLVDVMYQARDNKTEWVICIDEDTFFPSMYDLQAMLSAHDLSKEQYLGSLSEDWWSVNHYGLMAFGGAGILLSSPLAKVVHDHNDDCIKHLRTTSGDISIMDCIYKYSTTKLTHIPGLHQLDMGGDVSGFYESGREMLSLHHWNGGWGAAFEMEKMHLVADICDSCFLQRWQFSNEMVLTNGFSIAHYPKGNASGKKPAGVLDTSSVDKINFNEMEQTWSPQSLGGDEMDVQHSLAPLRGKLPDDVKMGYKLLDSMYIDSDPTRGKKKDVVRQVYFNEGGEGEKDTVMVLNWRVGTSNPASAAPAGQNSSVSAI</sequence>
<protein>
    <recommendedName>
        <fullName evidence="4">Glycosyltransferase family 31 protein</fullName>
    </recommendedName>
</protein>
<dbReference type="OrthoDB" id="414175at2759"/>
<gene>
    <name evidence="2" type="ORF">BP5553_02136</name>
</gene>
<dbReference type="Pfam" id="PF04646">
    <property type="entry name" value="DUF604"/>
    <property type="match status" value="1"/>
</dbReference>
<dbReference type="InterPro" id="IPR006740">
    <property type="entry name" value="DUF604"/>
</dbReference>
<reference evidence="2 3" key="1">
    <citation type="journal article" date="2018" name="IMA Fungus">
        <title>IMA Genome-F 9: Draft genome sequence of Annulohypoxylon stygium, Aspergillus mulundensis, Berkeleyomyces basicola (syn. Thielaviopsis basicola), Ceratocystis smalleyi, two Cercospora beticola strains, Coleophoma cylindrospora, Fusarium fracticaudum, Phialophora cf. hyalina, and Morchella septimelata.</title>
        <authorList>
            <person name="Wingfield B.D."/>
            <person name="Bills G.F."/>
            <person name="Dong Y."/>
            <person name="Huang W."/>
            <person name="Nel W.J."/>
            <person name="Swalarsk-Parry B.S."/>
            <person name="Vaghefi N."/>
            <person name="Wilken P.M."/>
            <person name="An Z."/>
            <person name="de Beer Z.W."/>
            <person name="De Vos L."/>
            <person name="Chen L."/>
            <person name="Duong T.A."/>
            <person name="Gao Y."/>
            <person name="Hammerbacher A."/>
            <person name="Kikkert J.R."/>
            <person name="Li Y."/>
            <person name="Li H."/>
            <person name="Li K."/>
            <person name="Li Q."/>
            <person name="Liu X."/>
            <person name="Ma X."/>
            <person name="Naidoo K."/>
            <person name="Pethybridge S.J."/>
            <person name="Sun J."/>
            <person name="Steenkamp E.T."/>
            <person name="van der Nest M.A."/>
            <person name="van Wyk S."/>
            <person name="Wingfield M.J."/>
            <person name="Xiong C."/>
            <person name="Yue Q."/>
            <person name="Zhang X."/>
        </authorList>
    </citation>
    <scope>NUCLEOTIDE SEQUENCE [LARGE SCALE GENOMIC DNA]</scope>
    <source>
        <strain evidence="2 3">BP 5553</strain>
    </source>
</reference>
<keyword evidence="1" id="KW-0472">Membrane</keyword>
<dbReference type="Proteomes" id="UP000254866">
    <property type="component" value="Unassembled WGS sequence"/>
</dbReference>
<evidence type="ECO:0000313" key="3">
    <source>
        <dbReference type="Proteomes" id="UP000254866"/>
    </source>
</evidence>
<keyword evidence="3" id="KW-1185">Reference proteome</keyword>
<dbReference type="AlphaFoldDB" id="A0A370U305"/>
<dbReference type="Gene3D" id="3.90.550.50">
    <property type="match status" value="1"/>
</dbReference>
<evidence type="ECO:0000256" key="1">
    <source>
        <dbReference type="SAM" id="Phobius"/>
    </source>
</evidence>
<feature type="transmembrane region" description="Helical" evidence="1">
    <location>
        <begin position="7"/>
        <end position="26"/>
    </location>
</feature>
<evidence type="ECO:0000313" key="2">
    <source>
        <dbReference type="EMBL" id="RDL42157.1"/>
    </source>
</evidence>
<evidence type="ECO:0008006" key="4">
    <source>
        <dbReference type="Google" id="ProtNLM"/>
    </source>
</evidence>
<dbReference type="PANTHER" id="PTHR10811">
    <property type="entry name" value="FRINGE-RELATED"/>
    <property type="match status" value="1"/>
</dbReference>
<organism evidence="2 3">
    <name type="scientific">Venustampulla echinocandica</name>
    <dbReference type="NCBI Taxonomy" id="2656787"/>
    <lineage>
        <taxon>Eukaryota</taxon>
        <taxon>Fungi</taxon>
        <taxon>Dikarya</taxon>
        <taxon>Ascomycota</taxon>
        <taxon>Pezizomycotina</taxon>
        <taxon>Leotiomycetes</taxon>
        <taxon>Helotiales</taxon>
        <taxon>Pleuroascaceae</taxon>
        <taxon>Venustampulla</taxon>
    </lineage>
</organism>
<proteinExistence type="predicted"/>
<keyword evidence="1" id="KW-1133">Transmembrane helix</keyword>
<keyword evidence="1" id="KW-0812">Transmembrane</keyword>